<name>A0ABV6LK67_9BACI</name>
<organism evidence="3 4">
    <name type="scientific">Pontibacillus salicampi</name>
    <dbReference type="NCBI Taxonomy" id="1449801"/>
    <lineage>
        <taxon>Bacteria</taxon>
        <taxon>Bacillati</taxon>
        <taxon>Bacillota</taxon>
        <taxon>Bacilli</taxon>
        <taxon>Bacillales</taxon>
        <taxon>Bacillaceae</taxon>
        <taxon>Pontibacillus</taxon>
    </lineage>
</organism>
<keyword evidence="4" id="KW-1185">Reference proteome</keyword>
<feature type="domain" description="Gfo/Idh/MocA-like oxidoreductase N-terminal" evidence="1">
    <location>
        <begin position="6"/>
        <end position="124"/>
    </location>
</feature>
<dbReference type="Gene3D" id="3.30.360.10">
    <property type="entry name" value="Dihydrodipicolinate Reductase, domain 2"/>
    <property type="match status" value="1"/>
</dbReference>
<evidence type="ECO:0000313" key="3">
    <source>
        <dbReference type="EMBL" id="MFC0522766.1"/>
    </source>
</evidence>
<evidence type="ECO:0000313" key="4">
    <source>
        <dbReference type="Proteomes" id="UP001589836"/>
    </source>
</evidence>
<feature type="domain" description="GFO/IDH/MocA-like oxidoreductase" evidence="2">
    <location>
        <begin position="134"/>
        <end position="239"/>
    </location>
</feature>
<dbReference type="Pfam" id="PF22725">
    <property type="entry name" value="GFO_IDH_MocA_C3"/>
    <property type="match status" value="1"/>
</dbReference>
<gene>
    <name evidence="3" type="ORF">ACFFGV_04070</name>
</gene>
<dbReference type="RefSeq" id="WP_377345297.1">
    <property type="nucleotide sequence ID" value="NZ_JBHLTP010000003.1"/>
</dbReference>
<reference evidence="3 4" key="1">
    <citation type="submission" date="2024-09" db="EMBL/GenBank/DDBJ databases">
        <authorList>
            <person name="Sun Q."/>
            <person name="Mori K."/>
        </authorList>
    </citation>
    <scope>NUCLEOTIDE SEQUENCE [LARGE SCALE GENOMIC DNA]</scope>
    <source>
        <strain evidence="3 4">NCAIM B.02529</strain>
    </source>
</reference>
<evidence type="ECO:0000259" key="2">
    <source>
        <dbReference type="Pfam" id="PF22725"/>
    </source>
</evidence>
<dbReference type="Proteomes" id="UP001589836">
    <property type="component" value="Unassembled WGS sequence"/>
</dbReference>
<proteinExistence type="predicted"/>
<dbReference type="PANTHER" id="PTHR43708:SF4">
    <property type="entry name" value="OXIDOREDUCTASE YCEM-RELATED"/>
    <property type="match status" value="1"/>
</dbReference>
<dbReference type="InterPro" id="IPR051317">
    <property type="entry name" value="Gfo/Idh/MocA_oxidoreduct"/>
</dbReference>
<evidence type="ECO:0000259" key="1">
    <source>
        <dbReference type="Pfam" id="PF01408"/>
    </source>
</evidence>
<sequence length="331" mass="36739">MRQPAICIIGAGFHATTNIYPSLLEAGACIQAIATRDVNRSQETLLRFGSKGVAYDNHLTMLQSEPCDGVIVVAQPQDQAQLVIDCINAGKHVFVEKPLGMNKQEAQAIADAADEAGVLVMVGFMKRYAPVYDSLRTLMEKEELGTAKSFEVRFAVDSTPFCENNEQYLQFAAIHMIDLVRYLFGEVTNVKGFHNSEGAHISQCLTVQCYNGIVGSLYFSGMTAWSRESEKVQVTFNNGFAESEELNTLRTHQSQSFTDLPWKSLEEMDTVFTPSASPMSGTMRDLYLRGFVGEMKHFLACCEQNKTPLSNARDNVHTMALCEAILRELES</sequence>
<dbReference type="Pfam" id="PF01408">
    <property type="entry name" value="GFO_IDH_MocA"/>
    <property type="match status" value="1"/>
</dbReference>
<accession>A0ABV6LK67</accession>
<dbReference type="SUPFAM" id="SSF55347">
    <property type="entry name" value="Glyceraldehyde-3-phosphate dehydrogenase-like, C-terminal domain"/>
    <property type="match status" value="1"/>
</dbReference>
<dbReference type="PANTHER" id="PTHR43708">
    <property type="entry name" value="CONSERVED EXPRESSED OXIDOREDUCTASE (EUROFUNG)"/>
    <property type="match status" value="1"/>
</dbReference>
<protein>
    <submittedName>
        <fullName evidence="3">Gfo/Idh/MocA family protein</fullName>
    </submittedName>
</protein>
<dbReference type="InterPro" id="IPR000683">
    <property type="entry name" value="Gfo/Idh/MocA-like_OxRdtase_N"/>
</dbReference>
<comment type="caution">
    <text evidence="3">The sequence shown here is derived from an EMBL/GenBank/DDBJ whole genome shotgun (WGS) entry which is preliminary data.</text>
</comment>
<dbReference type="EMBL" id="JBHLTP010000003">
    <property type="protein sequence ID" value="MFC0522766.1"/>
    <property type="molecule type" value="Genomic_DNA"/>
</dbReference>
<dbReference type="InterPro" id="IPR036291">
    <property type="entry name" value="NAD(P)-bd_dom_sf"/>
</dbReference>
<dbReference type="Gene3D" id="3.40.50.720">
    <property type="entry name" value="NAD(P)-binding Rossmann-like Domain"/>
    <property type="match status" value="1"/>
</dbReference>
<dbReference type="SUPFAM" id="SSF51735">
    <property type="entry name" value="NAD(P)-binding Rossmann-fold domains"/>
    <property type="match status" value="1"/>
</dbReference>
<dbReference type="InterPro" id="IPR055170">
    <property type="entry name" value="GFO_IDH_MocA-like_dom"/>
</dbReference>